<evidence type="ECO:0000313" key="2">
    <source>
        <dbReference type="Proteomes" id="UP000005156"/>
    </source>
</evidence>
<dbReference type="AlphaFoldDB" id="F3QMG8"/>
<keyword evidence="2" id="KW-1185">Reference proteome</keyword>
<comment type="caution">
    <text evidence="1">The sequence shown here is derived from an EMBL/GenBank/DDBJ whole genome shotgun (WGS) entry which is preliminary data.</text>
</comment>
<dbReference type="Proteomes" id="UP000005156">
    <property type="component" value="Unassembled WGS sequence"/>
</dbReference>
<dbReference type="EMBL" id="AFBP01000075">
    <property type="protein sequence ID" value="EGG52107.1"/>
    <property type="molecule type" value="Genomic_DNA"/>
</dbReference>
<reference evidence="1 2" key="1">
    <citation type="submission" date="2011-02" db="EMBL/GenBank/DDBJ databases">
        <authorList>
            <person name="Weinstock G."/>
            <person name="Sodergren E."/>
            <person name="Clifton S."/>
            <person name="Fulton L."/>
            <person name="Fulton B."/>
            <person name="Courtney L."/>
            <person name="Fronick C."/>
            <person name="Harrison M."/>
            <person name="Strong C."/>
            <person name="Farmer C."/>
            <person name="Delahaunty K."/>
            <person name="Markovic C."/>
            <person name="Hall O."/>
            <person name="Minx P."/>
            <person name="Tomlinson C."/>
            <person name="Mitreva M."/>
            <person name="Hou S."/>
            <person name="Chen J."/>
            <person name="Wollam A."/>
            <person name="Pepin K.H."/>
            <person name="Johnson M."/>
            <person name="Bhonagiri V."/>
            <person name="Zhang X."/>
            <person name="Suruliraj S."/>
            <person name="Warren W."/>
            <person name="Chinwalla A."/>
            <person name="Mardis E.R."/>
            <person name="Wilson R.K."/>
        </authorList>
    </citation>
    <scope>NUCLEOTIDE SEQUENCE [LARGE SCALE GENOMIC DNA]</scope>
    <source>
        <strain evidence="1 2">YIT 11859</strain>
    </source>
</reference>
<organism evidence="1 2">
    <name type="scientific">Parasutterella excrementihominis YIT 11859</name>
    <dbReference type="NCBI Taxonomy" id="762966"/>
    <lineage>
        <taxon>Bacteria</taxon>
        <taxon>Pseudomonadati</taxon>
        <taxon>Pseudomonadota</taxon>
        <taxon>Betaproteobacteria</taxon>
        <taxon>Burkholderiales</taxon>
        <taxon>Sutterellaceae</taxon>
        <taxon>Parasutterella</taxon>
    </lineage>
</organism>
<protein>
    <submittedName>
        <fullName evidence="1">Uncharacterized protein</fullName>
    </submittedName>
</protein>
<gene>
    <name evidence="1" type="ORF">HMPREF9439_02144</name>
</gene>
<accession>F3QMG8</accession>
<sequence>MPFYFPLPFGVTSDSDGKYAGACLKRVEIISKKSILLLVFHQILNF</sequence>
<dbReference type="HOGENOM" id="CLU_3186826_0_0_4"/>
<evidence type="ECO:0000313" key="1">
    <source>
        <dbReference type="EMBL" id="EGG52107.1"/>
    </source>
</evidence>
<proteinExistence type="predicted"/>
<name>F3QMG8_9BURK</name>